<dbReference type="PANTHER" id="PTHR11242:SF0">
    <property type="entry name" value="TPR_REGION DOMAIN-CONTAINING PROTEIN"/>
    <property type="match status" value="1"/>
</dbReference>
<evidence type="ECO:0000313" key="4">
    <source>
        <dbReference type="EMBL" id="KAJ4462552.1"/>
    </source>
</evidence>
<reference evidence="4" key="1">
    <citation type="journal article" date="2022" name="bioRxiv">
        <title>Genomics of Preaxostyla Flagellates Illuminates Evolutionary Transitions and the Path Towards Mitochondrial Loss.</title>
        <authorList>
            <person name="Novak L.V.F."/>
            <person name="Treitli S.C."/>
            <person name="Pyrih J."/>
            <person name="Halakuc P."/>
            <person name="Pipaliya S.V."/>
            <person name="Vacek V."/>
            <person name="Brzon O."/>
            <person name="Soukal P."/>
            <person name="Eme L."/>
            <person name="Dacks J.B."/>
            <person name="Karnkowska A."/>
            <person name="Elias M."/>
            <person name="Hampl V."/>
        </authorList>
    </citation>
    <scope>NUCLEOTIDE SEQUENCE</scope>
    <source>
        <strain evidence="4">RCP-MX</strain>
    </source>
</reference>
<dbReference type="InterPro" id="IPR011990">
    <property type="entry name" value="TPR-like_helical_dom_sf"/>
</dbReference>
<protein>
    <submittedName>
        <fullName evidence="4">Uncharacterized protein</fullName>
    </submittedName>
</protein>
<name>A0ABQ8UTU2_9EUKA</name>
<organism evidence="4 5">
    <name type="scientific">Paratrimastix pyriformis</name>
    <dbReference type="NCBI Taxonomy" id="342808"/>
    <lineage>
        <taxon>Eukaryota</taxon>
        <taxon>Metamonada</taxon>
        <taxon>Preaxostyla</taxon>
        <taxon>Paratrimastigidae</taxon>
        <taxon>Paratrimastix</taxon>
    </lineage>
</organism>
<dbReference type="PANTHER" id="PTHR11242">
    <property type="entry name" value="ARYL HYDROCARBON RECEPTOR INTERACTING PROTEIN RELATED"/>
    <property type="match status" value="1"/>
</dbReference>
<feature type="compositionally biased region" description="Pro residues" evidence="3">
    <location>
        <begin position="233"/>
        <end position="242"/>
    </location>
</feature>
<keyword evidence="1" id="KW-0677">Repeat</keyword>
<keyword evidence="2" id="KW-0802">TPR repeat</keyword>
<feature type="region of interest" description="Disordered" evidence="3">
    <location>
        <begin position="171"/>
        <end position="242"/>
    </location>
</feature>
<evidence type="ECO:0000313" key="5">
    <source>
        <dbReference type="Proteomes" id="UP001141327"/>
    </source>
</evidence>
<dbReference type="EMBL" id="JAPMOS010000002">
    <property type="protein sequence ID" value="KAJ4462552.1"/>
    <property type="molecule type" value="Genomic_DNA"/>
</dbReference>
<dbReference type="Proteomes" id="UP001141327">
    <property type="component" value="Unassembled WGS sequence"/>
</dbReference>
<gene>
    <name evidence="4" type="ORF">PAPYR_526</name>
</gene>
<comment type="caution">
    <text evidence="4">The sequence shown here is derived from an EMBL/GenBank/DDBJ whole genome shotgun (WGS) entry which is preliminary data.</text>
</comment>
<keyword evidence="5" id="KW-1185">Reference proteome</keyword>
<feature type="compositionally biased region" description="Low complexity" evidence="3">
    <location>
        <begin position="176"/>
        <end position="206"/>
    </location>
</feature>
<accession>A0ABQ8UTU2</accession>
<dbReference type="Gene3D" id="1.25.40.10">
    <property type="entry name" value="Tetratricopeptide repeat domain"/>
    <property type="match status" value="1"/>
</dbReference>
<dbReference type="SUPFAM" id="SSF48452">
    <property type="entry name" value="TPR-like"/>
    <property type="match status" value="1"/>
</dbReference>
<evidence type="ECO:0000256" key="3">
    <source>
        <dbReference type="SAM" id="MobiDB-lite"/>
    </source>
</evidence>
<dbReference type="InterPro" id="IPR039663">
    <property type="entry name" value="AIP/AIPL1/TTC9"/>
</dbReference>
<sequence>MVEPSPHGPWSNPQLEKLEAARRQKDLGNDLTKSGAWADAAKEYEKAYSAIRWLHGMSDDVTQKHKDLLKQLNLNLALCYSKLNLHEKCIWAADRVLEEDPSNGKALFRRAQARQGQGDLEGAQSDLKACLASTAMSPAQLGEVRVMLAAVTQTLRTMEAKERRELAGLFDRMARSTSTNTDTNTTPITSTSTSTNTGTPITSSPPSVQPPLTEDLPPLESIPQDEEELPPLESLPPPRPIL</sequence>
<evidence type="ECO:0000256" key="2">
    <source>
        <dbReference type="ARBA" id="ARBA00022803"/>
    </source>
</evidence>
<evidence type="ECO:0000256" key="1">
    <source>
        <dbReference type="ARBA" id="ARBA00022737"/>
    </source>
</evidence>
<proteinExistence type="predicted"/>